<evidence type="ECO:0000313" key="4">
    <source>
        <dbReference type="Proteomes" id="UP000008370"/>
    </source>
</evidence>
<evidence type="ECO:0000313" key="3">
    <source>
        <dbReference type="EMBL" id="EKM55217.1"/>
    </source>
</evidence>
<dbReference type="OrthoDB" id="415532at2759"/>
<sequence>MCPYAAQAVEGLQMSGMFRRPFRNHQEDSGCECEPYDDAPLSANVRNMCALSATIRAKSNWWSKAQDPGIRARWREEAISTPVLYGNISLTEDEVSYVLDELAWYASRRDEETGIEASIFQRIWQSDTLVDDALHAELLRAVAKLEDIPEDQKDWHPRADGQVLDLVHPSLYCIVYDRTTLRDGYDPTLPPSAAQFKDIYKFCSERFCWLPTDFAISKDGAAAKALGYINNLDPRLHASAYPVVERLVARFVPLWERVLAESRVDLGMRCLVHGNYWWGRRSQSNSQSEGSNDGSGSGESYREITRTLHLPGVNVPFQPYPDPEPVYLKGCTLQVIIKLANIILTPSKPQYPGGSWHVEGMLDEAIVSTGIYYYNEENTTDSALAFRMAVSEPYYNQSDDEGMQAVYGLENEGPLNQHLGSVVTKQGRCIAFPNVYQHQVQPFELVEKSRPGHRKIVALFLVDPALPKPRISTSNVPPQQKEWMKALLQDIAAEQRVKDDITAKGLGKLPVEMVDMIIDQADWLMSRQEAEELRLELMDERSAMTEDNDELVFSVPFNLCEH</sequence>
<dbReference type="InterPro" id="IPR049207">
    <property type="entry name" value="DUF4246_N"/>
</dbReference>
<dbReference type="InParanoid" id="K5WXK3"/>
<proteinExistence type="predicted"/>
<accession>K5WXK3</accession>
<dbReference type="InterPro" id="IPR025340">
    <property type="entry name" value="DUF4246"/>
</dbReference>
<keyword evidence="4" id="KW-1185">Reference proteome</keyword>
<dbReference type="RefSeq" id="XP_007395553.1">
    <property type="nucleotide sequence ID" value="XM_007395491.1"/>
</dbReference>
<organism evidence="3 4">
    <name type="scientific">Phanerochaete carnosa (strain HHB-10118-sp)</name>
    <name type="common">White-rot fungus</name>
    <name type="synonym">Peniophora carnosa</name>
    <dbReference type="NCBI Taxonomy" id="650164"/>
    <lineage>
        <taxon>Eukaryota</taxon>
        <taxon>Fungi</taxon>
        <taxon>Dikarya</taxon>
        <taxon>Basidiomycota</taxon>
        <taxon>Agaricomycotina</taxon>
        <taxon>Agaricomycetes</taxon>
        <taxon>Polyporales</taxon>
        <taxon>Phanerochaetaceae</taxon>
        <taxon>Phanerochaete</taxon>
    </lineage>
</organism>
<feature type="domain" description="DUF4246" evidence="2">
    <location>
        <begin position="15"/>
        <end position="77"/>
    </location>
</feature>
<dbReference type="KEGG" id="pco:PHACADRAFT_161162"/>
<dbReference type="EMBL" id="JH930472">
    <property type="protein sequence ID" value="EKM55217.1"/>
    <property type="molecule type" value="Genomic_DNA"/>
</dbReference>
<dbReference type="AlphaFoldDB" id="K5WXK3"/>
<dbReference type="Pfam" id="PF14033">
    <property type="entry name" value="DUF4246"/>
    <property type="match status" value="1"/>
</dbReference>
<dbReference type="Pfam" id="PF21666">
    <property type="entry name" value="DUF4246_N"/>
    <property type="match status" value="1"/>
</dbReference>
<feature type="domain" description="DUF4246" evidence="1">
    <location>
        <begin position="95"/>
        <end position="485"/>
    </location>
</feature>
<dbReference type="InterPro" id="IPR049192">
    <property type="entry name" value="DUF4246_C"/>
</dbReference>
<dbReference type="PANTHER" id="PTHR33119">
    <property type="entry name" value="IFI3P"/>
    <property type="match status" value="1"/>
</dbReference>
<dbReference type="GeneID" id="18909187"/>
<dbReference type="PANTHER" id="PTHR33119:SF1">
    <property type="entry name" value="FE2OG DIOXYGENASE DOMAIN-CONTAINING PROTEIN"/>
    <property type="match status" value="1"/>
</dbReference>
<protein>
    <submittedName>
        <fullName evidence="3">Uncharacterized protein</fullName>
    </submittedName>
</protein>
<name>K5WXK3_PHACS</name>
<reference evidence="3 4" key="1">
    <citation type="journal article" date="2012" name="BMC Genomics">
        <title>Comparative genomics of the white-rot fungi, Phanerochaete carnosa and P. chrysosporium, to elucidate the genetic basis of the distinct wood types they colonize.</title>
        <authorList>
            <person name="Suzuki H."/>
            <person name="MacDonald J."/>
            <person name="Syed K."/>
            <person name="Salamov A."/>
            <person name="Hori C."/>
            <person name="Aerts A."/>
            <person name="Henrissat B."/>
            <person name="Wiebenga A."/>
            <person name="vanKuyk P.A."/>
            <person name="Barry K."/>
            <person name="Lindquist E."/>
            <person name="LaButti K."/>
            <person name="Lapidus A."/>
            <person name="Lucas S."/>
            <person name="Coutinho P."/>
            <person name="Gong Y."/>
            <person name="Samejima M."/>
            <person name="Mahadevan R."/>
            <person name="Abou-Zaid M."/>
            <person name="de Vries R.P."/>
            <person name="Igarashi K."/>
            <person name="Yadav J.S."/>
            <person name="Grigoriev I.V."/>
            <person name="Master E.R."/>
        </authorList>
    </citation>
    <scope>NUCLEOTIDE SEQUENCE [LARGE SCALE GENOMIC DNA]</scope>
    <source>
        <strain evidence="3 4">HHB-10118-sp</strain>
    </source>
</reference>
<evidence type="ECO:0000259" key="1">
    <source>
        <dbReference type="Pfam" id="PF14033"/>
    </source>
</evidence>
<gene>
    <name evidence="3" type="ORF">PHACADRAFT_161162</name>
</gene>
<dbReference type="HOGENOM" id="CLU_012066_3_2_1"/>
<dbReference type="Proteomes" id="UP000008370">
    <property type="component" value="Unassembled WGS sequence"/>
</dbReference>
<evidence type="ECO:0000259" key="2">
    <source>
        <dbReference type="Pfam" id="PF21666"/>
    </source>
</evidence>